<accession>A0A834U1V1</accession>
<gene>
    <name evidence="2" type="ORF">G2W53_019328</name>
</gene>
<evidence type="ECO:0000313" key="2">
    <source>
        <dbReference type="EMBL" id="KAF7828164.1"/>
    </source>
</evidence>
<keyword evidence="3" id="KW-1185">Reference proteome</keyword>
<proteinExistence type="predicted"/>
<evidence type="ECO:0000256" key="1">
    <source>
        <dbReference type="SAM" id="Phobius"/>
    </source>
</evidence>
<comment type="caution">
    <text evidence="2">The sequence shown here is derived from an EMBL/GenBank/DDBJ whole genome shotgun (WGS) entry which is preliminary data.</text>
</comment>
<keyword evidence="1" id="KW-0472">Membrane</keyword>
<keyword evidence="1" id="KW-0812">Transmembrane</keyword>
<protein>
    <submittedName>
        <fullName evidence="2">Uncharacterized protein</fullName>
    </submittedName>
</protein>
<evidence type="ECO:0000313" key="3">
    <source>
        <dbReference type="Proteomes" id="UP000634136"/>
    </source>
</evidence>
<dbReference type="EMBL" id="JAAIUW010000006">
    <property type="protein sequence ID" value="KAF7828164.1"/>
    <property type="molecule type" value="Genomic_DNA"/>
</dbReference>
<reference evidence="2" key="1">
    <citation type="submission" date="2020-09" db="EMBL/GenBank/DDBJ databases">
        <title>Genome-Enabled Discovery of Anthraquinone Biosynthesis in Senna tora.</title>
        <authorList>
            <person name="Kang S.-H."/>
            <person name="Pandey R.P."/>
            <person name="Lee C.-M."/>
            <person name="Sim J.-S."/>
            <person name="Jeong J.-T."/>
            <person name="Choi B.-S."/>
            <person name="Jung M."/>
            <person name="Ginzburg D."/>
            <person name="Zhao K."/>
            <person name="Won S.Y."/>
            <person name="Oh T.-J."/>
            <person name="Yu Y."/>
            <person name="Kim N.-H."/>
            <person name="Lee O.R."/>
            <person name="Lee T.-H."/>
            <person name="Bashyal P."/>
            <person name="Kim T.-S."/>
            <person name="Lee W.-H."/>
            <person name="Kawkins C."/>
            <person name="Kim C.-K."/>
            <person name="Kim J.S."/>
            <person name="Ahn B.O."/>
            <person name="Rhee S.Y."/>
            <person name="Sohng J.K."/>
        </authorList>
    </citation>
    <scope>NUCLEOTIDE SEQUENCE</scope>
    <source>
        <tissue evidence="2">Leaf</tissue>
    </source>
</reference>
<sequence length="512" mass="54898">MRLLVLPAFSDDPQFCFLTPPFHSLTSFILAVTYGIHLQLQLFTLLSQFLFLILQGIQILLKIVNLCNILSCSPKFSSLSSLVSSSLALICPSTSPFWLFIMSTSDSRVLICVISGVLGTPLPAAIHSPDQFLMWDVKSAILDDEPFSLSSSCLIRADNSCSFSLNFISSSEIWFRSPELCSSSSLASAVLLVICTSISLFCVCSDSNSSSSPELCSPSSLASAVLLVICASMSLFCVCSDSNSSSRLVNCASSALILFVDSFSLSSSFFIRADSSRSFSSNFISSCEIWFRSPELCSPSSLASAVLLVICASMSLFCVCSDSNSSSRLVTCASSALILFVDSFSLSSSFFIRVDSSRSFSSNFISSSEIWFRSPELCSPSSLASAVLLVICASMSLFCVCSDSNSSSRFVTCASSSLILFVDSFSLSSSFFIRADSSRSFSSNFISSSEIWFRSPELCSPSSLASAVLLVICASMSLFCVCSDSNSSSRLVTCASNALILFEDSISYPSCI</sequence>
<feature type="transmembrane region" description="Helical" evidence="1">
    <location>
        <begin position="42"/>
        <end position="61"/>
    </location>
</feature>
<dbReference type="AlphaFoldDB" id="A0A834U1V1"/>
<name>A0A834U1V1_9FABA</name>
<dbReference type="Proteomes" id="UP000634136">
    <property type="component" value="Unassembled WGS sequence"/>
</dbReference>
<feature type="transmembrane region" description="Helical" evidence="1">
    <location>
        <begin position="107"/>
        <end position="126"/>
    </location>
</feature>
<keyword evidence="1" id="KW-1133">Transmembrane helix</keyword>
<organism evidence="2 3">
    <name type="scientific">Senna tora</name>
    <dbReference type="NCBI Taxonomy" id="362788"/>
    <lineage>
        <taxon>Eukaryota</taxon>
        <taxon>Viridiplantae</taxon>
        <taxon>Streptophyta</taxon>
        <taxon>Embryophyta</taxon>
        <taxon>Tracheophyta</taxon>
        <taxon>Spermatophyta</taxon>
        <taxon>Magnoliopsida</taxon>
        <taxon>eudicotyledons</taxon>
        <taxon>Gunneridae</taxon>
        <taxon>Pentapetalae</taxon>
        <taxon>rosids</taxon>
        <taxon>fabids</taxon>
        <taxon>Fabales</taxon>
        <taxon>Fabaceae</taxon>
        <taxon>Caesalpinioideae</taxon>
        <taxon>Cassia clade</taxon>
        <taxon>Senna</taxon>
    </lineage>
</organism>
<feature type="transmembrane region" description="Helical" evidence="1">
    <location>
        <begin position="82"/>
        <end position="101"/>
    </location>
</feature>